<organism evidence="1 2">
    <name type="scientific">Sphaeroforma arctica JP610</name>
    <dbReference type="NCBI Taxonomy" id="667725"/>
    <lineage>
        <taxon>Eukaryota</taxon>
        <taxon>Ichthyosporea</taxon>
        <taxon>Ichthyophonida</taxon>
        <taxon>Sphaeroforma</taxon>
    </lineage>
</organism>
<dbReference type="RefSeq" id="XP_014152730.1">
    <property type="nucleotide sequence ID" value="XM_014297255.1"/>
</dbReference>
<dbReference type="EMBL" id="KQ242416">
    <property type="protein sequence ID" value="KNC78828.1"/>
    <property type="molecule type" value="Genomic_DNA"/>
</dbReference>
<dbReference type="Proteomes" id="UP000054560">
    <property type="component" value="Unassembled WGS sequence"/>
</dbReference>
<evidence type="ECO:0000313" key="2">
    <source>
        <dbReference type="Proteomes" id="UP000054560"/>
    </source>
</evidence>
<keyword evidence="2" id="KW-1185">Reference proteome</keyword>
<dbReference type="GeneID" id="25909259"/>
<reference evidence="1 2" key="1">
    <citation type="submission" date="2011-02" db="EMBL/GenBank/DDBJ databases">
        <title>The Genome Sequence of Sphaeroforma arctica JP610.</title>
        <authorList>
            <consortium name="The Broad Institute Genome Sequencing Platform"/>
            <person name="Russ C."/>
            <person name="Cuomo C."/>
            <person name="Young S.K."/>
            <person name="Zeng Q."/>
            <person name="Gargeya S."/>
            <person name="Alvarado L."/>
            <person name="Berlin A."/>
            <person name="Chapman S.B."/>
            <person name="Chen Z."/>
            <person name="Freedman E."/>
            <person name="Gellesch M."/>
            <person name="Goldberg J."/>
            <person name="Griggs A."/>
            <person name="Gujja S."/>
            <person name="Heilman E."/>
            <person name="Heiman D."/>
            <person name="Howarth C."/>
            <person name="Mehta T."/>
            <person name="Neiman D."/>
            <person name="Pearson M."/>
            <person name="Roberts A."/>
            <person name="Saif S."/>
            <person name="Shea T."/>
            <person name="Shenoy N."/>
            <person name="Sisk P."/>
            <person name="Stolte C."/>
            <person name="Sykes S."/>
            <person name="White J."/>
            <person name="Yandava C."/>
            <person name="Burger G."/>
            <person name="Gray M.W."/>
            <person name="Holland P.W.H."/>
            <person name="King N."/>
            <person name="Lang F.B.F."/>
            <person name="Roger A.J."/>
            <person name="Ruiz-Trillo I."/>
            <person name="Haas B."/>
            <person name="Nusbaum C."/>
            <person name="Birren B."/>
        </authorList>
    </citation>
    <scope>NUCLEOTIDE SEQUENCE [LARGE SCALE GENOMIC DNA]</scope>
    <source>
        <strain evidence="1 2">JP610</strain>
    </source>
</reference>
<name>A0A0L0FS71_9EUKA</name>
<accession>A0A0L0FS71</accession>
<gene>
    <name evidence="1" type="ORF">SARC_08755</name>
</gene>
<protein>
    <submittedName>
        <fullName evidence="1">Uncharacterized protein</fullName>
    </submittedName>
</protein>
<sequence length="595" mass="68254">MDRSRMFIEEFKKSKADWLMLKGLRYDGRGQAKMVEKKGVDQVAIAPPRMWIISNYTFDQMASLSCVDALWNPIKKRSVAMMFRLREDDEAMVPSLAHDVINNGHIVVTHVLQILASGDSMNVVRDLRTYGHFNMRFDSRCTKEEYVQRVVDPSRQLLTTCLQPDSGYLINKLSFNHSVFQPENHHLIHEGCLYVNLNFVSDMGRGIAVAWRDPRTKAVQWSVSNQMDPRLLHSMQIPKFQAADYDALMRHEARYRAKLYVAKKHDNRYVIEFQKYHRVSLFRDAATYLTHQYLRPDLSPCELILPHIPVREYYDLDMRGDATDYDASLLFNFGCARSRYCTSVYGDESDNYQDVTTLTASSDVDGVSDTVDWAVYGRNQMLRAPYAVKLTTRDVEGKRTYSNIDGSTLKLLRGAECLESMSTTAAMHASVICCPGTAIDPVHATKPVLDVPKPSEPRVVVQTCPKETGLGMSDKLSTDEIAVHEASIRTRFCFGRCRVRDIHNKACLPVETTRDYFRFAGLVKSIFGYKHGCTIFTTYVARSDYYNENADKVETSWRSLYSDMRFQTNEGTLVHNIMMRKLKVAELKKKGIFKY</sequence>
<proteinExistence type="predicted"/>
<evidence type="ECO:0000313" key="1">
    <source>
        <dbReference type="EMBL" id="KNC78828.1"/>
    </source>
</evidence>
<dbReference type="AlphaFoldDB" id="A0A0L0FS71"/>